<evidence type="ECO:0000313" key="2">
    <source>
        <dbReference type="EMBL" id="KAG2655564.1"/>
    </source>
</evidence>
<comment type="caution">
    <text evidence="2">The sequence shown here is derived from an EMBL/GenBank/DDBJ whole genome shotgun (WGS) entry which is preliminary data.</text>
</comment>
<reference evidence="2" key="1">
    <citation type="submission" date="2020-05" db="EMBL/GenBank/DDBJ databases">
        <title>WGS assembly of Panicum virgatum.</title>
        <authorList>
            <person name="Lovell J.T."/>
            <person name="Jenkins J."/>
            <person name="Shu S."/>
            <person name="Juenger T.E."/>
            <person name="Schmutz J."/>
        </authorList>
    </citation>
    <scope>NUCLEOTIDE SEQUENCE</scope>
    <source>
        <strain evidence="2">AP13</strain>
    </source>
</reference>
<feature type="signal peptide" evidence="1">
    <location>
        <begin position="1"/>
        <end position="17"/>
    </location>
</feature>
<keyword evidence="1" id="KW-0732">Signal</keyword>
<sequence length="119" mass="12998">MLSVPTLHLRLVHLAVAALASFLARRDCEAPSPSDDALKPWDPSILHSPLLTQQGKSPSWRIGGHWSRASTPSSGAVRLRTCSHPLQVFEPAISCNRTSVRKLILVLLSKQISLLSRST</sequence>
<protein>
    <recommendedName>
        <fullName evidence="4">Secreted protein</fullName>
    </recommendedName>
</protein>
<feature type="chain" id="PRO_5035735826" description="Secreted protein" evidence="1">
    <location>
        <begin position="18"/>
        <end position="119"/>
    </location>
</feature>
<name>A0A8T0XDV8_PANVG</name>
<organism evidence="2 3">
    <name type="scientific">Panicum virgatum</name>
    <name type="common">Blackwell switchgrass</name>
    <dbReference type="NCBI Taxonomy" id="38727"/>
    <lineage>
        <taxon>Eukaryota</taxon>
        <taxon>Viridiplantae</taxon>
        <taxon>Streptophyta</taxon>
        <taxon>Embryophyta</taxon>
        <taxon>Tracheophyta</taxon>
        <taxon>Spermatophyta</taxon>
        <taxon>Magnoliopsida</taxon>
        <taxon>Liliopsida</taxon>
        <taxon>Poales</taxon>
        <taxon>Poaceae</taxon>
        <taxon>PACMAD clade</taxon>
        <taxon>Panicoideae</taxon>
        <taxon>Panicodae</taxon>
        <taxon>Paniceae</taxon>
        <taxon>Panicinae</taxon>
        <taxon>Panicum</taxon>
        <taxon>Panicum sect. Hiantes</taxon>
    </lineage>
</organism>
<evidence type="ECO:0000256" key="1">
    <source>
        <dbReference type="SAM" id="SignalP"/>
    </source>
</evidence>
<evidence type="ECO:0008006" key="4">
    <source>
        <dbReference type="Google" id="ProtNLM"/>
    </source>
</evidence>
<dbReference type="EMBL" id="CM029037">
    <property type="protein sequence ID" value="KAG2655564.1"/>
    <property type="molecule type" value="Genomic_DNA"/>
</dbReference>
<proteinExistence type="predicted"/>
<dbReference type="Proteomes" id="UP000823388">
    <property type="component" value="Chromosome 1K"/>
</dbReference>
<accession>A0A8T0XDV8</accession>
<gene>
    <name evidence="2" type="ORF">PVAP13_1KG014700</name>
</gene>
<dbReference type="AlphaFoldDB" id="A0A8T0XDV8"/>
<evidence type="ECO:0000313" key="3">
    <source>
        <dbReference type="Proteomes" id="UP000823388"/>
    </source>
</evidence>
<keyword evidence="3" id="KW-1185">Reference proteome</keyword>